<dbReference type="Gene3D" id="3.20.20.80">
    <property type="entry name" value="Glycosidases"/>
    <property type="match status" value="1"/>
</dbReference>
<dbReference type="Proteomes" id="UP000191901">
    <property type="component" value="Chromosome"/>
</dbReference>
<name>A0A1Z3HM60_9CYAN</name>
<dbReference type="InterPro" id="IPR029457">
    <property type="entry name" value="GHL5"/>
</dbReference>
<keyword evidence="2" id="KW-1185">Reference proteome</keyword>
<dbReference type="InterPro" id="IPR017853">
    <property type="entry name" value="GH"/>
</dbReference>
<proteinExistence type="predicted"/>
<evidence type="ECO:0000313" key="2">
    <source>
        <dbReference type="Proteomes" id="UP000191901"/>
    </source>
</evidence>
<evidence type="ECO:0000313" key="1">
    <source>
        <dbReference type="EMBL" id="ASC71365.1"/>
    </source>
</evidence>
<dbReference type="AlphaFoldDB" id="A0A1Z3HM60"/>
<gene>
    <name evidence="1" type="ORF">XM38_023170</name>
</gene>
<dbReference type="RefSeq" id="WP_088429840.1">
    <property type="nucleotide sequence ID" value="NZ_CP021983.2"/>
</dbReference>
<evidence type="ECO:0008006" key="3">
    <source>
        <dbReference type="Google" id="ProtNLM"/>
    </source>
</evidence>
<dbReference type="KEGG" id="hhg:XM38_023170"/>
<dbReference type="STRING" id="1641165.XM38_21915"/>
<dbReference type="InterPro" id="IPR013783">
    <property type="entry name" value="Ig-like_fold"/>
</dbReference>
<sequence length="920" mass="104599">MSRTSDRGLKHVYVQKLKTFKTLGFGPRQVARSTDRLTFSNSPQIQLLQATQSALNQVLRGIVVVKTGKAAKQKKTAPRLYLVEDETHTLLDWAISIMKSDDTFFGKGQKLARRLGAHYRRDGLTEFGFWTPELTADVIQSERTLELEIFTPLQPIDFRAPQQSLKFQRDRIPVAKQGEFTWAVVAGIRAGERDQAGCFYWLRYVDADGHIHIIRDPLAYSLPYGVFAPAEVYDMRRLQRHRGDLNYFRRTAAPKGIPDAPVPRVPAPTNILQIHVKTASPDGTLEGLTQVYRRISDRLAAGDLLTPAEEVYTGYDAVQLLPVEPTIEYRREDTNIDHEFFAITPDDEANLKSQATLEITLRKANTQNWGYDVPILGSSATNPAVLGSLRPDEVVDFVTTLHNFSAGSIQLIYDVVYGHADNQGLELLTQQFFKGPNMYGQDLNHQLPQVRALLLEMQRRKINTGADGIRVDGGQDFRFFNPLSGRVEQDDAYLLAMSDVEQNIQGYRRYLFTIFEDGRPWPEEGWEEKSTYRELIDIKPESFQWGPLIFAHNTPTLQGFWDRKWRRVCEVIFQGDHWITGCGNHDTVRRGNQISPDSNINWNLGKTLPEVLNRAYNNSATLLWVHGFSPGLPMDFLNASVGTPWGFFRNTDDRYGVKVVSEEVGFLDWQIEPAMYDRIDAFPRLKALGFQDFNQLRDFSYALCEAMIETDYDLGKVADICRHCLGEHDGVCEVPALGELNEPNLPHFLATLDVPKLKAFAMAFMEDGHDMCNVSRYGEELDPSVSHFGLKLREFRRHHPWLQQNFTGRDRFNRISDDQRTIFYGYRSHLDPDHGHGLDEVVMIAHMGGEPMVVNPGDWLQLDMTEWQVVVASPGLNLEDLADLRGFELRDGQGVLLKSVPRSAPSTANLSLEERLGARH</sequence>
<dbReference type="OrthoDB" id="434878at2"/>
<dbReference type="EMBL" id="CP021983">
    <property type="protein sequence ID" value="ASC71365.1"/>
    <property type="molecule type" value="Genomic_DNA"/>
</dbReference>
<protein>
    <recommendedName>
        <fullName evidence="3">Alpha-amylase</fullName>
    </recommendedName>
</protein>
<reference evidence="1 2" key="1">
    <citation type="journal article" date="2016" name="Biochim. Biophys. Acta">
        <title>Characterization of red-shifted phycobilisomes isolated from the chlorophyll f-containing cyanobacterium Halomicronema hongdechloris.</title>
        <authorList>
            <person name="Li Y."/>
            <person name="Lin Y."/>
            <person name="Garvey C.J."/>
            <person name="Birch D."/>
            <person name="Corkery R.W."/>
            <person name="Loughlin P.C."/>
            <person name="Scheer H."/>
            <person name="Willows R.D."/>
            <person name="Chen M."/>
        </authorList>
    </citation>
    <scope>NUCLEOTIDE SEQUENCE [LARGE SCALE GENOMIC DNA]</scope>
    <source>
        <strain evidence="1 2">C2206</strain>
    </source>
</reference>
<dbReference type="Pfam" id="PF14872">
    <property type="entry name" value="GHL5"/>
    <property type="match status" value="1"/>
</dbReference>
<accession>A0A1Z3HM60</accession>
<dbReference type="SUPFAM" id="SSF51445">
    <property type="entry name" value="(Trans)glycosidases"/>
    <property type="match status" value="1"/>
</dbReference>
<dbReference type="Gene3D" id="2.60.40.10">
    <property type="entry name" value="Immunoglobulins"/>
    <property type="match status" value="1"/>
</dbReference>
<organism evidence="1 2">
    <name type="scientific">Halomicronema hongdechloris C2206</name>
    <dbReference type="NCBI Taxonomy" id="1641165"/>
    <lineage>
        <taxon>Bacteria</taxon>
        <taxon>Bacillati</taxon>
        <taxon>Cyanobacteriota</taxon>
        <taxon>Cyanophyceae</taxon>
        <taxon>Nodosilineales</taxon>
        <taxon>Nodosilineaceae</taxon>
        <taxon>Halomicronema</taxon>
    </lineage>
</organism>